<dbReference type="Proteomes" id="UP000250918">
    <property type="component" value="Unassembled WGS sequence"/>
</dbReference>
<dbReference type="EMBL" id="PQAP01000008">
    <property type="protein sequence ID" value="PWB75552.1"/>
    <property type="molecule type" value="Genomic_DNA"/>
</dbReference>
<dbReference type="GO" id="GO:0008782">
    <property type="term" value="F:adenosylhomocysteine nucleosidase activity"/>
    <property type="evidence" value="ECO:0007669"/>
    <property type="project" value="UniProtKB-EC"/>
</dbReference>
<reference evidence="7 8" key="1">
    <citation type="journal article" date="2018" name="ISME J.">
        <title>A methanotrophic archaeon couples anaerobic oxidation of methane to Fe(III) reduction.</title>
        <authorList>
            <person name="Cai C."/>
            <person name="Leu A.O."/>
            <person name="Xie G.J."/>
            <person name="Guo J."/>
            <person name="Feng Y."/>
            <person name="Zhao J.X."/>
            <person name="Tyson G.W."/>
            <person name="Yuan Z."/>
            <person name="Hu S."/>
        </authorList>
    </citation>
    <scope>NUCLEOTIDE SEQUENCE [LARGE SCALE GENOMIC DNA]</scope>
    <source>
        <strain evidence="7">FeB_12</strain>
    </source>
</reference>
<evidence type="ECO:0000256" key="2">
    <source>
        <dbReference type="ARBA" id="ARBA00011974"/>
    </source>
</evidence>
<sequence>MRGTPPVCGIIAALIVLAAGLTSAAADSPYLLLYAFDAEGDAIAAHMTIGQTDTVLGRAVRSGIVSGRPAVLAESGIGMTNAAMTTQRLIDQFHPTAVIFTGIAGAIDSSVHIGDIVAASSWVQHDFGYIGADGFKREDIGVYDPRRDSVTPLSEFPVDSILLALAKDCSQGTLRLDSVGSRRPKVIVGGVGASGNTFIDSREKRDWLAHQLDARVVDMESAAVAQVCLANNVNVIILRSTSDLAGGSGSSTAEAELSQFFRIAAGNSAAVVSEILRRMPDSSASGN</sequence>
<proteinExistence type="predicted"/>
<dbReference type="Pfam" id="PF01048">
    <property type="entry name" value="PNP_UDP_1"/>
    <property type="match status" value="1"/>
</dbReference>
<dbReference type="InterPro" id="IPR000845">
    <property type="entry name" value="Nucleoside_phosphorylase_d"/>
</dbReference>
<name>A0A855X3R0_9BACT</name>
<evidence type="ECO:0000259" key="6">
    <source>
        <dbReference type="Pfam" id="PF01048"/>
    </source>
</evidence>
<dbReference type="UniPathway" id="UPA00904">
    <property type="reaction ID" value="UER00871"/>
</dbReference>
<comment type="caution">
    <text evidence="7">The sequence shown here is derived from an EMBL/GenBank/DDBJ whole genome shotgun (WGS) entry which is preliminary data.</text>
</comment>
<dbReference type="InterPro" id="IPR035994">
    <property type="entry name" value="Nucleoside_phosphorylase_sf"/>
</dbReference>
<keyword evidence="4" id="KW-0378">Hydrolase</keyword>
<dbReference type="GO" id="GO:0009164">
    <property type="term" value="P:nucleoside catabolic process"/>
    <property type="evidence" value="ECO:0007669"/>
    <property type="project" value="InterPro"/>
</dbReference>
<keyword evidence="3" id="KW-0028">Amino-acid biosynthesis</keyword>
<evidence type="ECO:0000256" key="3">
    <source>
        <dbReference type="ARBA" id="ARBA00022605"/>
    </source>
</evidence>
<feature type="domain" description="Nucleoside phosphorylase" evidence="6">
    <location>
        <begin position="56"/>
        <end position="277"/>
    </location>
</feature>
<dbReference type="PANTHER" id="PTHR46832">
    <property type="entry name" value="5'-METHYLTHIOADENOSINE/S-ADENOSYLHOMOCYSTEINE NUCLEOSIDASE"/>
    <property type="match status" value="1"/>
</dbReference>
<dbReference type="InterPro" id="IPR010049">
    <property type="entry name" value="MTA_SAH_Nsdase"/>
</dbReference>
<gene>
    <name evidence="7" type="primary">mtnN</name>
    <name evidence="7" type="ORF">C3F09_01950</name>
</gene>
<keyword evidence="5" id="KW-0486">Methionine biosynthesis</keyword>
<accession>A0A855X3R0</accession>
<evidence type="ECO:0000256" key="5">
    <source>
        <dbReference type="ARBA" id="ARBA00023167"/>
    </source>
</evidence>
<protein>
    <recommendedName>
        <fullName evidence="2">adenosylhomocysteine nucleosidase</fullName>
        <ecNumber evidence="2">3.2.2.9</ecNumber>
    </recommendedName>
</protein>
<dbReference type="PANTHER" id="PTHR46832:SF1">
    <property type="entry name" value="5'-METHYLTHIOADENOSINE_S-ADENOSYLHOMOCYSTEINE NUCLEOSIDASE"/>
    <property type="match status" value="1"/>
</dbReference>
<dbReference type="Gene3D" id="3.40.50.1580">
    <property type="entry name" value="Nucleoside phosphorylase domain"/>
    <property type="match status" value="1"/>
</dbReference>
<dbReference type="EC" id="3.2.2.9" evidence="2"/>
<evidence type="ECO:0000313" key="7">
    <source>
        <dbReference type="EMBL" id="PWB75552.1"/>
    </source>
</evidence>
<dbReference type="AlphaFoldDB" id="A0A855X3R0"/>
<dbReference type="GO" id="GO:0019284">
    <property type="term" value="P:L-methionine salvage from S-adenosylmethionine"/>
    <property type="evidence" value="ECO:0007669"/>
    <property type="project" value="TreeGrafter"/>
</dbReference>
<dbReference type="SUPFAM" id="SSF53167">
    <property type="entry name" value="Purine and uridine phosphorylases"/>
    <property type="match status" value="1"/>
</dbReference>
<dbReference type="GO" id="GO:0019509">
    <property type="term" value="P:L-methionine salvage from methylthioadenosine"/>
    <property type="evidence" value="ECO:0007669"/>
    <property type="project" value="UniProtKB-UniPathway"/>
</dbReference>
<dbReference type="CDD" id="cd09008">
    <property type="entry name" value="MTAN"/>
    <property type="match status" value="1"/>
</dbReference>
<dbReference type="GO" id="GO:0008930">
    <property type="term" value="F:methylthioadenosine nucleosidase activity"/>
    <property type="evidence" value="ECO:0007669"/>
    <property type="project" value="InterPro"/>
</dbReference>
<comment type="pathway">
    <text evidence="1">Amino-acid biosynthesis; L-methionine biosynthesis via salvage pathway; S-methyl-5-thio-alpha-D-ribose 1-phosphate from S-methyl-5'-thioadenosine (hydrolase route): step 1/2.</text>
</comment>
<dbReference type="GO" id="GO:0005829">
    <property type="term" value="C:cytosol"/>
    <property type="evidence" value="ECO:0007669"/>
    <property type="project" value="TreeGrafter"/>
</dbReference>
<dbReference type="NCBIfam" id="TIGR01704">
    <property type="entry name" value="MTA_SAH-Nsdase"/>
    <property type="match status" value="1"/>
</dbReference>
<evidence type="ECO:0000313" key="8">
    <source>
        <dbReference type="Proteomes" id="UP000250918"/>
    </source>
</evidence>
<evidence type="ECO:0000256" key="1">
    <source>
        <dbReference type="ARBA" id="ARBA00004945"/>
    </source>
</evidence>
<evidence type="ECO:0000256" key="4">
    <source>
        <dbReference type="ARBA" id="ARBA00022801"/>
    </source>
</evidence>
<organism evidence="7 8">
    <name type="scientific">candidate division GN15 bacterium</name>
    <dbReference type="NCBI Taxonomy" id="2072418"/>
    <lineage>
        <taxon>Bacteria</taxon>
        <taxon>candidate division GN15</taxon>
    </lineage>
</organism>